<evidence type="ECO:0000256" key="1">
    <source>
        <dbReference type="SAM" id="SignalP"/>
    </source>
</evidence>
<sequence length="87" mass="9664">MYRNISIVVFVFFAVVLGLPESQGEVYNPASVECYLYLLESGKIYCQLSGHNTFNGLDFQTCYLVCGVSKVKLPEKACTNGSLHKCD</sequence>
<reference evidence="2" key="1">
    <citation type="journal article" date="2018" name="PLoS Negl. Trop. Dis.">
        <title>Sialome diversity of ticks revealed by RNAseq of single tick salivary glands.</title>
        <authorList>
            <person name="Perner J."/>
            <person name="Kropackova S."/>
            <person name="Kopacek P."/>
            <person name="Ribeiro J.M."/>
        </authorList>
    </citation>
    <scope>NUCLEOTIDE SEQUENCE</scope>
    <source>
        <strain evidence="2">Siblings of single egg batch collected in Ceske Budejovice</strain>
        <tissue evidence="2">Salivary glands</tissue>
    </source>
</reference>
<feature type="chain" id="PRO_5007543119" evidence="1">
    <location>
        <begin position="25"/>
        <end position="87"/>
    </location>
</feature>
<organism evidence="2">
    <name type="scientific">Ixodes ricinus</name>
    <name type="common">Common tick</name>
    <name type="synonym">Acarus ricinus</name>
    <dbReference type="NCBI Taxonomy" id="34613"/>
    <lineage>
        <taxon>Eukaryota</taxon>
        <taxon>Metazoa</taxon>
        <taxon>Ecdysozoa</taxon>
        <taxon>Arthropoda</taxon>
        <taxon>Chelicerata</taxon>
        <taxon>Arachnida</taxon>
        <taxon>Acari</taxon>
        <taxon>Parasitiformes</taxon>
        <taxon>Ixodida</taxon>
        <taxon>Ixodoidea</taxon>
        <taxon>Ixodidae</taxon>
        <taxon>Ixodinae</taxon>
        <taxon>Ixodes</taxon>
    </lineage>
</organism>
<name>A0A147BWD9_IXORI</name>
<proteinExistence type="predicted"/>
<keyword evidence="1" id="KW-0732">Signal</keyword>
<dbReference type="AlphaFoldDB" id="A0A147BWD9"/>
<feature type="signal peptide" evidence="1">
    <location>
        <begin position="1"/>
        <end position="24"/>
    </location>
</feature>
<dbReference type="EMBL" id="GEGO01000307">
    <property type="protein sequence ID" value="JAR95097.1"/>
    <property type="molecule type" value="Transcribed_RNA"/>
</dbReference>
<accession>A0A147BWD9</accession>
<protein>
    <submittedName>
        <fullName evidence="2">Putative secreted salivary gland protein</fullName>
    </submittedName>
</protein>
<evidence type="ECO:0000313" key="2">
    <source>
        <dbReference type="EMBL" id="JAR95097.1"/>
    </source>
</evidence>